<dbReference type="Proteomes" id="UP001597024">
    <property type="component" value="Unassembled WGS sequence"/>
</dbReference>
<evidence type="ECO:0000313" key="1">
    <source>
        <dbReference type="EMBL" id="MFD0891508.1"/>
    </source>
</evidence>
<keyword evidence="2" id="KW-1185">Reference proteome</keyword>
<gene>
    <name evidence="1" type="ORF">ACFQ08_43750</name>
</gene>
<sequence>MITPMSLNGRCPSCSASLPIDPRFVVWCPECDWNADPTAEQPVAPATWFAKLTVRRRARREAAE</sequence>
<proteinExistence type="predicted"/>
<comment type="caution">
    <text evidence="1">The sequence shown here is derived from an EMBL/GenBank/DDBJ whole genome shotgun (WGS) entry which is preliminary data.</text>
</comment>
<reference evidence="2" key="1">
    <citation type="journal article" date="2019" name="Int. J. Syst. Evol. Microbiol.">
        <title>The Global Catalogue of Microorganisms (GCM) 10K type strain sequencing project: providing services to taxonomists for standard genome sequencing and annotation.</title>
        <authorList>
            <consortium name="The Broad Institute Genomics Platform"/>
            <consortium name="The Broad Institute Genome Sequencing Center for Infectious Disease"/>
            <person name="Wu L."/>
            <person name="Ma J."/>
        </authorList>
    </citation>
    <scope>NUCLEOTIDE SEQUENCE [LARGE SCALE GENOMIC DNA]</scope>
    <source>
        <strain evidence="2">CCUG 62974</strain>
    </source>
</reference>
<evidence type="ECO:0000313" key="2">
    <source>
        <dbReference type="Proteomes" id="UP001597024"/>
    </source>
</evidence>
<feature type="non-terminal residue" evidence="1">
    <location>
        <position position="64"/>
    </location>
</feature>
<name>A0ABW3E6P0_9ACTN</name>
<organism evidence="1 2">
    <name type="scientific">Streptosporangium algeriense</name>
    <dbReference type="NCBI Taxonomy" id="1682748"/>
    <lineage>
        <taxon>Bacteria</taxon>
        <taxon>Bacillati</taxon>
        <taxon>Actinomycetota</taxon>
        <taxon>Actinomycetes</taxon>
        <taxon>Streptosporangiales</taxon>
        <taxon>Streptosporangiaceae</taxon>
        <taxon>Streptosporangium</taxon>
    </lineage>
</organism>
<accession>A0ABW3E6P0</accession>
<dbReference type="EMBL" id="JBHTHX010003243">
    <property type="protein sequence ID" value="MFD0891508.1"/>
    <property type="molecule type" value="Genomic_DNA"/>
</dbReference>
<evidence type="ECO:0008006" key="3">
    <source>
        <dbReference type="Google" id="ProtNLM"/>
    </source>
</evidence>
<protein>
    <recommendedName>
        <fullName evidence="3">Cysteine-rich CPCC domain-containing protein</fullName>
    </recommendedName>
</protein>